<protein>
    <submittedName>
        <fullName evidence="2">Uncharacterized protein</fullName>
    </submittedName>
</protein>
<dbReference type="AlphaFoldDB" id="A0A0F4YHD6"/>
<evidence type="ECO:0000256" key="1">
    <source>
        <dbReference type="SAM" id="MobiDB-lite"/>
    </source>
</evidence>
<feature type="compositionally biased region" description="Basic and acidic residues" evidence="1">
    <location>
        <begin position="173"/>
        <end position="183"/>
    </location>
</feature>
<evidence type="ECO:0000313" key="2">
    <source>
        <dbReference type="EMBL" id="KKA17594.1"/>
    </source>
</evidence>
<dbReference type="RefSeq" id="XP_013324206.1">
    <property type="nucleotide sequence ID" value="XM_013468752.1"/>
</dbReference>
<feature type="region of interest" description="Disordered" evidence="1">
    <location>
        <begin position="142"/>
        <end position="183"/>
    </location>
</feature>
<reference evidence="2 3" key="1">
    <citation type="submission" date="2015-04" db="EMBL/GenBank/DDBJ databases">
        <authorList>
            <person name="Heijne W.H."/>
            <person name="Fedorova N.D."/>
            <person name="Nierman W.C."/>
            <person name="Vollebregt A.W."/>
            <person name="Zhao Z."/>
            <person name="Wu L."/>
            <person name="Kumar M."/>
            <person name="Stam H."/>
            <person name="van den Berg M.A."/>
            <person name="Pel H.J."/>
        </authorList>
    </citation>
    <scope>NUCLEOTIDE SEQUENCE [LARGE SCALE GENOMIC DNA]</scope>
    <source>
        <strain evidence="2 3">CBS 393.64</strain>
    </source>
</reference>
<proteinExistence type="predicted"/>
<feature type="compositionally biased region" description="Polar residues" evidence="1">
    <location>
        <begin position="144"/>
        <end position="155"/>
    </location>
</feature>
<dbReference type="Proteomes" id="UP000053958">
    <property type="component" value="Unassembled WGS sequence"/>
</dbReference>
<dbReference type="GeneID" id="25320723"/>
<evidence type="ECO:0000313" key="3">
    <source>
        <dbReference type="Proteomes" id="UP000053958"/>
    </source>
</evidence>
<organism evidence="2 3">
    <name type="scientific">Rasamsonia emersonii (strain ATCC 16479 / CBS 393.64 / IMI 116815)</name>
    <dbReference type="NCBI Taxonomy" id="1408163"/>
    <lineage>
        <taxon>Eukaryota</taxon>
        <taxon>Fungi</taxon>
        <taxon>Dikarya</taxon>
        <taxon>Ascomycota</taxon>
        <taxon>Pezizomycotina</taxon>
        <taxon>Eurotiomycetes</taxon>
        <taxon>Eurotiomycetidae</taxon>
        <taxon>Eurotiales</taxon>
        <taxon>Trichocomaceae</taxon>
        <taxon>Rasamsonia</taxon>
    </lineage>
</organism>
<comment type="caution">
    <text evidence="2">The sequence shown here is derived from an EMBL/GenBank/DDBJ whole genome shotgun (WGS) entry which is preliminary data.</text>
</comment>
<gene>
    <name evidence="2" type="ORF">T310_8467</name>
</gene>
<sequence>MPLPRLKTIKNTSQFVLRYFPRCIMTPIAARYVAIDTHPLRPKILHMYANRDPNTLWWRVSVNHLPLKRVVRLWCARRARKAFRQALEERGFDHEGRPIKKEGSSSPTVGLKGTVEIIVNQRSIKEGLPAVQEEMASLVDSLVQVAQGQDSQNKAPTPKKAPEKQKSKPKRGPGQEKSKSSSH</sequence>
<name>A0A0F4YHD6_RASE3</name>
<dbReference type="OrthoDB" id="5238363at2759"/>
<accession>A0A0F4YHD6</accession>
<keyword evidence="3" id="KW-1185">Reference proteome</keyword>
<dbReference type="EMBL" id="LASV01000604">
    <property type="protein sequence ID" value="KKA17594.1"/>
    <property type="molecule type" value="Genomic_DNA"/>
</dbReference>